<dbReference type="STRING" id="51240.A0A2I4EXU7"/>
<reference evidence="7" key="1">
    <citation type="submission" date="2025-08" db="UniProtKB">
        <authorList>
            <consortium name="RefSeq"/>
        </authorList>
    </citation>
    <scope>IDENTIFICATION</scope>
    <source>
        <tissue evidence="7">Leaves</tissue>
    </source>
</reference>
<evidence type="ECO:0000256" key="4">
    <source>
        <dbReference type="ARBA" id="ARBA00023289"/>
    </source>
</evidence>
<sequence>MEYNHVPSSPICTLKVDIKCCDECLIKLKKKLLKTNGVTSVDIDSKKGKVTVMGDIDPRILMQMFEKMGKPAELWSFQKFPLQDETSGCCNKKKKEVRRFACDDDDMDDVSYVPEDEYLFKRSSTATRRPMRGNNHGQDSFSQISNAPFFRSSGLTPLPPSQLSTIFPNPIIYSGPSGYYRPPLLSLSRPAYGYGYDYFPSRTLTKYNPMIHYTSYWDNYRLSP</sequence>
<dbReference type="AlphaFoldDB" id="A0A2I4EXU7"/>
<dbReference type="SUPFAM" id="SSF55008">
    <property type="entry name" value="HMA, heavy metal-associated domain"/>
    <property type="match status" value="1"/>
</dbReference>
<evidence type="ECO:0000313" key="7">
    <source>
        <dbReference type="RefSeq" id="XP_018824224.2"/>
    </source>
</evidence>
<evidence type="ECO:0000256" key="1">
    <source>
        <dbReference type="ARBA" id="ARBA00022481"/>
    </source>
</evidence>
<dbReference type="OrthoDB" id="1110082at2759"/>
<proteinExistence type="inferred from homology"/>
<dbReference type="Pfam" id="PF00403">
    <property type="entry name" value="HMA"/>
    <property type="match status" value="1"/>
</dbReference>
<dbReference type="Gramene" id="Jr08_11010_p1">
    <property type="protein sequence ID" value="cds.Jr08_11010_p1"/>
    <property type="gene ID" value="Jr08_11010"/>
</dbReference>
<dbReference type="KEGG" id="jre:108993695"/>
<dbReference type="PANTHER" id="PTHR45868">
    <property type="entry name" value="HEAVY METAL-ASSOCIATED ISOPRENYLATED PLANT PROTEIN 33-RELATED"/>
    <property type="match status" value="1"/>
</dbReference>
<evidence type="ECO:0000256" key="2">
    <source>
        <dbReference type="ARBA" id="ARBA00022723"/>
    </source>
</evidence>
<protein>
    <submittedName>
        <fullName evidence="7">Uncharacterized protein LOC108993695</fullName>
    </submittedName>
</protein>
<gene>
    <name evidence="7" type="primary">LOC108993695</name>
</gene>
<dbReference type="GO" id="GO:0046872">
    <property type="term" value="F:metal ion binding"/>
    <property type="evidence" value="ECO:0007669"/>
    <property type="project" value="UniProtKB-KW"/>
</dbReference>
<keyword evidence="4" id="KW-0636">Prenylation</keyword>
<evidence type="ECO:0000256" key="5">
    <source>
        <dbReference type="ARBA" id="ARBA00024045"/>
    </source>
</evidence>
<dbReference type="InterPro" id="IPR036163">
    <property type="entry name" value="HMA_dom_sf"/>
</dbReference>
<name>A0A2I4EXU7_JUGRE</name>
<evidence type="ECO:0000313" key="6">
    <source>
        <dbReference type="Proteomes" id="UP000235220"/>
    </source>
</evidence>
<keyword evidence="6" id="KW-1185">Reference proteome</keyword>
<dbReference type="PROSITE" id="PS50846">
    <property type="entry name" value="HMA_2"/>
    <property type="match status" value="1"/>
</dbReference>
<keyword evidence="2" id="KW-0479">Metal-binding</keyword>
<dbReference type="RefSeq" id="XP_018824224.2">
    <property type="nucleotide sequence ID" value="XM_018968679.2"/>
</dbReference>
<comment type="similarity">
    <text evidence="5">Belongs to the HIPP family.</text>
</comment>
<keyword evidence="3" id="KW-0449">Lipoprotein</keyword>
<dbReference type="GeneID" id="108993695"/>
<organism evidence="6 7">
    <name type="scientific">Juglans regia</name>
    <name type="common">English walnut</name>
    <dbReference type="NCBI Taxonomy" id="51240"/>
    <lineage>
        <taxon>Eukaryota</taxon>
        <taxon>Viridiplantae</taxon>
        <taxon>Streptophyta</taxon>
        <taxon>Embryophyta</taxon>
        <taxon>Tracheophyta</taxon>
        <taxon>Spermatophyta</taxon>
        <taxon>Magnoliopsida</taxon>
        <taxon>eudicotyledons</taxon>
        <taxon>Gunneridae</taxon>
        <taxon>Pentapetalae</taxon>
        <taxon>rosids</taxon>
        <taxon>fabids</taxon>
        <taxon>Fagales</taxon>
        <taxon>Juglandaceae</taxon>
        <taxon>Juglans</taxon>
    </lineage>
</organism>
<keyword evidence="1" id="KW-0488">Methylation</keyword>
<evidence type="ECO:0000256" key="3">
    <source>
        <dbReference type="ARBA" id="ARBA00023288"/>
    </source>
</evidence>
<dbReference type="CDD" id="cd00371">
    <property type="entry name" value="HMA"/>
    <property type="match status" value="1"/>
</dbReference>
<dbReference type="Gene3D" id="3.30.70.100">
    <property type="match status" value="1"/>
</dbReference>
<accession>A0A2I4EXU7</accession>
<dbReference type="Proteomes" id="UP000235220">
    <property type="component" value="Chromosome 8"/>
</dbReference>
<dbReference type="InterPro" id="IPR006121">
    <property type="entry name" value="HMA_dom"/>
</dbReference>
<dbReference type="PANTHER" id="PTHR45868:SF74">
    <property type="entry name" value="HEAVY METAL-ASSOCIATED ISOPRENYLATED PLANT PROTEIN 33"/>
    <property type="match status" value="1"/>
</dbReference>